<evidence type="ECO:0000313" key="2">
    <source>
        <dbReference type="EMBL" id="QKH36861.1"/>
    </source>
</evidence>
<dbReference type="InterPro" id="IPR004183">
    <property type="entry name" value="Xdiol_dOase_suB"/>
</dbReference>
<proteinExistence type="predicted"/>
<organism evidence="2 3">
    <name type="scientific">Achromobacter pestifer</name>
    <dbReference type="NCBI Taxonomy" id="1353889"/>
    <lineage>
        <taxon>Bacteria</taxon>
        <taxon>Pseudomonadati</taxon>
        <taxon>Pseudomonadota</taxon>
        <taxon>Betaproteobacteria</taxon>
        <taxon>Burkholderiales</taxon>
        <taxon>Alcaligenaceae</taxon>
        <taxon>Achromobacter</taxon>
    </lineage>
</organism>
<dbReference type="RefSeq" id="WP_173145739.1">
    <property type="nucleotide sequence ID" value="NZ_CP053985.1"/>
</dbReference>
<name>A0A7D4I9P4_9BURK</name>
<protein>
    <recommendedName>
        <fullName evidence="1">Extradiol ring-cleavage dioxygenase class III enzyme subunit B domain-containing protein</fullName>
    </recommendedName>
</protein>
<sequence>MTQSMLVCVSHSPIIMIRAKAPREEPEISRLYQQCVAEIERYDPDVVVVFGSDHYSGFHLDMMPSYCIGLQARAEHDVGGFGGNLDVPVQEALRLIESLQRAGFDPAASHGMTVDHAFSQPIHRLLGGLDTRPVIPVFLNAIAPPLPTFARIRELGTAIGLAMAQRGLKTLYLGSGGLSHHPTRYYPLSGTATPEVQAWQMHAELGGSMSREEWFSRLRDMHEEGAAMLVDGRRTRADIKLNPEFDAEFLDMAMNLDFERTRSWEAGNVIETAGIGAMELLAWVAAGEAYKAADGRMPHASLYAPTLEYGIGYGMLCAGGAGP</sequence>
<evidence type="ECO:0000259" key="1">
    <source>
        <dbReference type="Pfam" id="PF02900"/>
    </source>
</evidence>
<reference evidence="2 3" key="1">
    <citation type="submission" date="2020-05" db="EMBL/GenBank/DDBJ databases">
        <title>FDA dAtabase for Regulatory Grade micrObial Sequences (FDA-ARGOS): Supporting development and validation of Infectious Disease Dx tests.</title>
        <authorList>
            <person name="Sproer C."/>
            <person name="Gronow S."/>
            <person name="Severitt S."/>
            <person name="Schroder I."/>
            <person name="Tallon L."/>
            <person name="Sadzewicz L."/>
            <person name="Zhao X."/>
            <person name="Vavikolanu K."/>
            <person name="Mehta A."/>
            <person name="Aluvathingal J."/>
            <person name="Nadendla S."/>
            <person name="Myers T."/>
            <person name="Yan Y."/>
            <person name="Sichtig H."/>
        </authorList>
    </citation>
    <scope>NUCLEOTIDE SEQUENCE [LARGE SCALE GENOMIC DNA]</scope>
    <source>
        <strain evidence="2 3">FDAARGOS_790</strain>
    </source>
</reference>
<feature type="domain" description="Extradiol ring-cleavage dioxygenase class III enzyme subunit B" evidence="1">
    <location>
        <begin position="7"/>
        <end position="289"/>
    </location>
</feature>
<dbReference type="KEGG" id="apes:FOC84_18720"/>
<dbReference type="Gene3D" id="3.40.830.10">
    <property type="entry name" value="LigB-like"/>
    <property type="match status" value="1"/>
</dbReference>
<keyword evidence="3" id="KW-1185">Reference proteome</keyword>
<evidence type="ECO:0000313" key="3">
    <source>
        <dbReference type="Proteomes" id="UP000500970"/>
    </source>
</evidence>
<dbReference type="Pfam" id="PF02900">
    <property type="entry name" value="LigB"/>
    <property type="match status" value="1"/>
</dbReference>
<dbReference type="SUPFAM" id="SSF53213">
    <property type="entry name" value="LigB-like"/>
    <property type="match status" value="1"/>
</dbReference>
<dbReference type="GO" id="GO:0016702">
    <property type="term" value="F:oxidoreductase activity, acting on single donors with incorporation of molecular oxygen, incorporation of two atoms of oxygen"/>
    <property type="evidence" value="ECO:0007669"/>
    <property type="project" value="UniProtKB-ARBA"/>
</dbReference>
<gene>
    <name evidence="2" type="ORF">FOC84_18720</name>
</gene>
<dbReference type="Proteomes" id="UP000500970">
    <property type="component" value="Chromosome"/>
</dbReference>
<dbReference type="GO" id="GO:0008198">
    <property type="term" value="F:ferrous iron binding"/>
    <property type="evidence" value="ECO:0007669"/>
    <property type="project" value="InterPro"/>
</dbReference>
<accession>A0A7D4I9P4</accession>
<dbReference type="EMBL" id="CP053985">
    <property type="protein sequence ID" value="QKH36861.1"/>
    <property type="molecule type" value="Genomic_DNA"/>
</dbReference>
<dbReference type="AlphaFoldDB" id="A0A7D4I9P4"/>